<keyword evidence="2 5" id="KW-0812">Transmembrane</keyword>
<dbReference type="SUPFAM" id="SSF103473">
    <property type="entry name" value="MFS general substrate transporter"/>
    <property type="match status" value="1"/>
</dbReference>
<dbReference type="EMBL" id="CAJRGZ010000016">
    <property type="protein sequence ID" value="CAG5154023.1"/>
    <property type="molecule type" value="Genomic_DNA"/>
</dbReference>
<keyword evidence="3 5" id="KW-1133">Transmembrane helix</keyword>
<feature type="transmembrane region" description="Helical" evidence="5">
    <location>
        <begin position="93"/>
        <end position="110"/>
    </location>
</feature>
<feature type="transmembrane region" description="Helical" evidence="5">
    <location>
        <begin position="248"/>
        <end position="270"/>
    </location>
</feature>
<dbReference type="InterPro" id="IPR011701">
    <property type="entry name" value="MFS"/>
</dbReference>
<proteinExistence type="predicted"/>
<feature type="transmembrane region" description="Helical" evidence="5">
    <location>
        <begin position="504"/>
        <end position="527"/>
    </location>
</feature>
<feature type="transmembrane region" description="Helical" evidence="5">
    <location>
        <begin position="162"/>
        <end position="181"/>
    </location>
</feature>
<gene>
    <name evidence="7" type="ORF">ALTATR162_LOCUS3429</name>
</gene>
<feature type="transmembrane region" description="Helical" evidence="5">
    <location>
        <begin position="221"/>
        <end position="242"/>
    </location>
</feature>
<evidence type="ECO:0000256" key="3">
    <source>
        <dbReference type="ARBA" id="ARBA00022989"/>
    </source>
</evidence>
<dbReference type="InterPro" id="IPR020846">
    <property type="entry name" value="MFS_dom"/>
</dbReference>
<evidence type="ECO:0000313" key="7">
    <source>
        <dbReference type="EMBL" id="CAG5154023.1"/>
    </source>
</evidence>
<protein>
    <recommendedName>
        <fullName evidence="6">Major facilitator superfamily (MFS) profile domain-containing protein</fullName>
    </recommendedName>
</protein>
<evidence type="ECO:0000259" key="6">
    <source>
        <dbReference type="PROSITE" id="PS50850"/>
    </source>
</evidence>
<feature type="transmembrane region" description="Helical" evidence="5">
    <location>
        <begin position="130"/>
        <end position="150"/>
    </location>
</feature>
<comment type="subcellular location">
    <subcellularLocation>
        <location evidence="1">Membrane</location>
        <topology evidence="1">Multi-pass membrane protein</topology>
    </subcellularLocation>
</comment>
<dbReference type="Gene3D" id="1.20.1250.20">
    <property type="entry name" value="MFS general substrate transporter like domains"/>
    <property type="match status" value="1"/>
</dbReference>
<keyword evidence="8" id="KW-1185">Reference proteome</keyword>
<feature type="transmembrane region" description="Helical" evidence="5">
    <location>
        <begin position="408"/>
        <end position="429"/>
    </location>
</feature>
<dbReference type="RefSeq" id="XP_043166970.1">
    <property type="nucleotide sequence ID" value="XM_043311035.1"/>
</dbReference>
<dbReference type="PANTHER" id="PTHR23502:SF60">
    <property type="entry name" value="MAJOR FACILITATOR SUPERFAMILY (MFS) PROFILE DOMAIN-CONTAINING PROTEIN-RELATED"/>
    <property type="match status" value="1"/>
</dbReference>
<evidence type="ECO:0000256" key="1">
    <source>
        <dbReference type="ARBA" id="ARBA00004141"/>
    </source>
</evidence>
<sequence>MNFKDRLLGRPSVDDRSARESLALPKFSFEGDDHPLVSTERLFRQWQQEENSGYEAGHEIMEEGLRKGEEIVITWDGPNDPRNPLNWSNKRKWVATILVSLFTFISPFSSTMVTPALPSIGDDFDIPEGFMRQLVMTIFLLGYAQGPFVLAPLSEIFGRVTVLQYANLVYLLFNTCCGFARTKEQMLAFRFLSGLGGAAPQALCSGVLADTWSKEERGKGQAIYGILTWLAPCVAPICGAYISEGVSWRWIFFATSIFTVFVQLTALFFLSETFAPAILAKKAKAVRKAMKGIRDDVVVRTEFETGDRMSKILRKRLILPFIMMFTHPATQAPSIYRAFLYGVMYLMLSTFPMVFEDVYDMDTGHASLNYLSLCLGFMIGLQISHPLMDGLYARMKTYYNLTEGLPEFRVPPMLIAGVVCPIGLFIYGWSAQNEVHFIVPNLGAVILAIGLIIGFQCSQAYTTDAYEARYAASAASVGAFMRTMCGFSFPLFAPQMYETLGLGWGNSLLAFLTMTLGIVMPIGLWFYGVKLRKMSWRGLE</sequence>
<dbReference type="AlphaFoldDB" id="A0A8J2I0S1"/>
<evidence type="ECO:0000256" key="2">
    <source>
        <dbReference type="ARBA" id="ARBA00022692"/>
    </source>
</evidence>
<dbReference type="PANTHER" id="PTHR23502">
    <property type="entry name" value="MAJOR FACILITATOR SUPERFAMILY"/>
    <property type="match status" value="1"/>
</dbReference>
<feature type="transmembrane region" description="Helical" evidence="5">
    <location>
        <begin position="435"/>
        <end position="458"/>
    </location>
</feature>
<dbReference type="OrthoDB" id="6770063at2759"/>
<organism evidence="7 8">
    <name type="scientific">Alternaria atra</name>
    <dbReference type="NCBI Taxonomy" id="119953"/>
    <lineage>
        <taxon>Eukaryota</taxon>
        <taxon>Fungi</taxon>
        <taxon>Dikarya</taxon>
        <taxon>Ascomycota</taxon>
        <taxon>Pezizomycotina</taxon>
        <taxon>Dothideomycetes</taxon>
        <taxon>Pleosporomycetidae</taxon>
        <taxon>Pleosporales</taxon>
        <taxon>Pleosporineae</taxon>
        <taxon>Pleosporaceae</taxon>
        <taxon>Alternaria</taxon>
        <taxon>Alternaria sect. Ulocladioides</taxon>
    </lineage>
</organism>
<evidence type="ECO:0000256" key="5">
    <source>
        <dbReference type="SAM" id="Phobius"/>
    </source>
</evidence>
<dbReference type="Pfam" id="PF07690">
    <property type="entry name" value="MFS_1"/>
    <property type="match status" value="1"/>
</dbReference>
<dbReference type="GO" id="GO:0016020">
    <property type="term" value="C:membrane"/>
    <property type="evidence" value="ECO:0007669"/>
    <property type="project" value="UniProtKB-SubCell"/>
</dbReference>
<evidence type="ECO:0000256" key="4">
    <source>
        <dbReference type="ARBA" id="ARBA00023136"/>
    </source>
</evidence>
<dbReference type="GeneID" id="67014984"/>
<feature type="transmembrane region" description="Helical" evidence="5">
    <location>
        <begin position="187"/>
        <end position="209"/>
    </location>
</feature>
<comment type="caution">
    <text evidence="7">The sequence shown here is derived from an EMBL/GenBank/DDBJ whole genome shotgun (WGS) entry which is preliminary data.</text>
</comment>
<feature type="domain" description="Major facilitator superfamily (MFS) profile" evidence="6">
    <location>
        <begin position="95"/>
        <end position="533"/>
    </location>
</feature>
<accession>A0A8J2I0S1</accession>
<reference evidence="7" key="1">
    <citation type="submission" date="2021-05" db="EMBL/GenBank/DDBJ databases">
        <authorList>
            <person name="Stam R."/>
        </authorList>
    </citation>
    <scope>NUCLEOTIDE SEQUENCE</scope>
    <source>
        <strain evidence="7">CS162</strain>
    </source>
</reference>
<dbReference type="InterPro" id="IPR036259">
    <property type="entry name" value="MFS_trans_sf"/>
</dbReference>
<dbReference type="GO" id="GO:0022857">
    <property type="term" value="F:transmembrane transporter activity"/>
    <property type="evidence" value="ECO:0007669"/>
    <property type="project" value="InterPro"/>
</dbReference>
<name>A0A8J2I0S1_9PLEO</name>
<dbReference type="FunFam" id="1.20.1250.20:FF:000011">
    <property type="entry name" value="MFS multidrug transporter, putative"/>
    <property type="match status" value="1"/>
</dbReference>
<feature type="transmembrane region" description="Helical" evidence="5">
    <location>
        <begin position="368"/>
        <end position="387"/>
    </location>
</feature>
<evidence type="ECO:0000313" key="8">
    <source>
        <dbReference type="Proteomes" id="UP000676310"/>
    </source>
</evidence>
<dbReference type="Proteomes" id="UP000676310">
    <property type="component" value="Unassembled WGS sequence"/>
</dbReference>
<keyword evidence="4 5" id="KW-0472">Membrane</keyword>
<feature type="transmembrane region" description="Helical" evidence="5">
    <location>
        <begin position="470"/>
        <end position="492"/>
    </location>
</feature>
<dbReference type="PROSITE" id="PS50850">
    <property type="entry name" value="MFS"/>
    <property type="match status" value="1"/>
</dbReference>
<dbReference type="CDD" id="cd17323">
    <property type="entry name" value="MFS_Tpo1_MDR_like"/>
    <property type="match status" value="1"/>
</dbReference>
<feature type="transmembrane region" description="Helical" evidence="5">
    <location>
        <begin position="317"/>
        <end position="348"/>
    </location>
</feature>